<dbReference type="Proteomes" id="UP000234752">
    <property type="component" value="Plasmid unnamed2"/>
</dbReference>
<dbReference type="EMBL" id="CP025614">
    <property type="protein sequence ID" value="AUN33851.1"/>
    <property type="molecule type" value="Genomic_DNA"/>
</dbReference>
<dbReference type="Gene3D" id="1.10.287.470">
    <property type="entry name" value="Helix hairpin bin"/>
    <property type="match status" value="1"/>
</dbReference>
<protein>
    <submittedName>
        <fullName evidence="3">Efflux RND transporter periplasmic adaptor subunit</fullName>
    </submittedName>
</protein>
<name>A0A2K9NLC0_9PROT</name>
<dbReference type="NCBIfam" id="TIGR01730">
    <property type="entry name" value="RND_mfp"/>
    <property type="match status" value="1"/>
</dbReference>
<dbReference type="KEGG" id="ncb:C0V82_25950"/>
<reference evidence="3 4" key="1">
    <citation type="submission" date="2017-12" db="EMBL/GenBank/DDBJ databases">
        <title>Genomes of bacteria within cyanobacterial aggregates.</title>
        <authorList>
            <person name="Cai H."/>
        </authorList>
    </citation>
    <scope>NUCLEOTIDE SEQUENCE [LARGE SCALE GENOMIC DNA]</scope>
    <source>
        <strain evidence="3 4">TH16</strain>
        <plasmid evidence="3 4">unnamed2</plasmid>
    </source>
</reference>
<dbReference type="OrthoDB" id="9800613at2"/>
<organism evidence="3 4">
    <name type="scientific">Niveispirillum cyanobacteriorum</name>
    <dbReference type="NCBI Taxonomy" id="1612173"/>
    <lineage>
        <taxon>Bacteria</taxon>
        <taxon>Pseudomonadati</taxon>
        <taxon>Pseudomonadota</taxon>
        <taxon>Alphaproteobacteria</taxon>
        <taxon>Rhodospirillales</taxon>
        <taxon>Azospirillaceae</taxon>
        <taxon>Niveispirillum</taxon>
    </lineage>
</organism>
<evidence type="ECO:0000259" key="2">
    <source>
        <dbReference type="Pfam" id="PF25954"/>
    </source>
</evidence>
<keyword evidence="3" id="KW-0614">Plasmid</keyword>
<sequence length="361" mass="38190">MNRRSVIIATVILAVSVLWVLSGVVFGGRKAPEQAPAKAAAAGAPAHQASVQVRRQTAEVMQAALSIPGRTEAFRKVPLRAEVAGPVEAILAERGASLRAGQPVLRIAAKARRERLDEATARLAQRRIEFEAASTLQAKGFQSQIRLAETKALFEAAEAEQRQAALDVANLEVKSPIDGVLETREAEVGSFMEVNGPVGTIVDLDPIRVVANATERDVTQLRPGMKGSARLLDGTPLEGTITYVAASAEPNTRTFRVELEVPNPGNRIRDGLTAALNLPVAETKAHRVSPGILTLADNGTVGVKLVEADGTARFAPVQLLGNAPDGGVWLGGLPDMINLVTVGQDFITHGQKVTTVMEKAP</sequence>
<comment type="similarity">
    <text evidence="1">Belongs to the membrane fusion protein (MFP) (TC 8.A.1) family.</text>
</comment>
<dbReference type="Pfam" id="PF25954">
    <property type="entry name" value="Beta-barrel_RND_2"/>
    <property type="match status" value="1"/>
</dbReference>
<proteinExistence type="inferred from homology"/>
<dbReference type="RefSeq" id="WP_102115354.1">
    <property type="nucleotide sequence ID" value="NZ_BMGN01000009.1"/>
</dbReference>
<dbReference type="InterPro" id="IPR058792">
    <property type="entry name" value="Beta-barrel_RND_2"/>
</dbReference>
<dbReference type="Gene3D" id="2.40.30.170">
    <property type="match status" value="1"/>
</dbReference>
<gene>
    <name evidence="3" type="ORF">C0V82_25950</name>
</gene>
<dbReference type="SUPFAM" id="SSF111369">
    <property type="entry name" value="HlyD-like secretion proteins"/>
    <property type="match status" value="1"/>
</dbReference>
<evidence type="ECO:0000313" key="3">
    <source>
        <dbReference type="EMBL" id="AUN33851.1"/>
    </source>
</evidence>
<geneLocation type="plasmid" evidence="3 4">
    <name>unnamed2</name>
</geneLocation>
<dbReference type="PANTHER" id="PTHR30469:SF29">
    <property type="entry name" value="BLR2860 PROTEIN"/>
    <property type="match status" value="1"/>
</dbReference>
<dbReference type="GO" id="GO:1990281">
    <property type="term" value="C:efflux pump complex"/>
    <property type="evidence" value="ECO:0007669"/>
    <property type="project" value="TreeGrafter"/>
</dbReference>
<evidence type="ECO:0000313" key="4">
    <source>
        <dbReference type="Proteomes" id="UP000234752"/>
    </source>
</evidence>
<dbReference type="InterPro" id="IPR006143">
    <property type="entry name" value="RND_pump_MFP"/>
</dbReference>
<evidence type="ECO:0000256" key="1">
    <source>
        <dbReference type="ARBA" id="ARBA00009477"/>
    </source>
</evidence>
<feature type="domain" description="CusB-like beta-barrel" evidence="2">
    <location>
        <begin position="209"/>
        <end position="278"/>
    </location>
</feature>
<dbReference type="AlphaFoldDB" id="A0A2K9NLC0"/>
<accession>A0A2K9NLC0</accession>
<keyword evidence="4" id="KW-1185">Reference proteome</keyword>
<dbReference type="GO" id="GO:0015562">
    <property type="term" value="F:efflux transmembrane transporter activity"/>
    <property type="evidence" value="ECO:0007669"/>
    <property type="project" value="TreeGrafter"/>
</dbReference>
<dbReference type="PANTHER" id="PTHR30469">
    <property type="entry name" value="MULTIDRUG RESISTANCE PROTEIN MDTA"/>
    <property type="match status" value="1"/>
</dbReference>
<dbReference type="Gene3D" id="2.40.50.100">
    <property type="match status" value="1"/>
</dbReference>